<dbReference type="OMA" id="KEEMWER"/>
<keyword evidence="4" id="KW-0206">Cytoskeleton</keyword>
<sequence>MHSLKELRAENAAKRLSSDRTAEDADGTSSPAAAPTATPAATAAPRAGRTLAPIGSTGSLPPSDAAAPAEPTAGDDDAQQREDREARRRRRLRRRREREQRENAGGDDNSKVSVDDNTTAVSGTSQTSTSRMDEDEEGGSTPTARDTGAPLEGRAGRGSKRENNERVGAGPPRSRHPPAAGAPFVAEEKAAGGDKKVDPEKSRSDLEKPLSARGAPPKEKPKKELTPLEARRARIEQQKREEVERTSGGSIESPRSGGANLPRETLDTKGDAKSRGQAERANSRIDSDRGDSARDTGSRNNNRTGQATATGSLQAGGRGSGVEHNVGKEGTPAVQSDNEVGGSGTEHDPLIPEGRTSERKPRNGDGAVTGKQPETAQEEKKAEREAVQTAGDADGVGTAAPGDNANDLLEGAAGGDGGRFRGMRSRMKQAGKGLMTKKSPASSVRRGKEAENQASSGTARKEDEHPGTVGRTSSGTTGGTSSGDALSDTEGEREEERAGKAGGEDNSLIGAGGVQNTPENRGDDSDTASETEDQDEFDADRDEGGQERKNKWTRSKDKSLADAPLTGDKEVTLGHVVDRKMREMGYIRKPAVNELKNRRSLRDRVAAEGAPEVHFIGEISGAEGFGSGISCRFRVEGGRHWTCLAGLEEGQTHVMHMDYGDTFAPWNHPVDLHYTTKSIQGWPRMMLQVWQLDTHGRNVLRGYGFRHLPSTPGFSEVSVPCWRPSGSMQEETAAFFLGVTPRLTAEDAVFNRAWDQRCRLITLPAGTVWLQMHGLFRNLEDQGVDNI</sequence>
<feature type="compositionally biased region" description="Basic and acidic residues" evidence="7">
    <location>
        <begin position="186"/>
        <end position="245"/>
    </location>
</feature>
<dbReference type="OrthoDB" id="184109at2759"/>
<dbReference type="STRING" id="2880.D8LL98"/>
<evidence type="ECO:0000256" key="7">
    <source>
        <dbReference type="SAM" id="MobiDB-lite"/>
    </source>
</evidence>
<dbReference type="GO" id="GO:0060271">
    <property type="term" value="P:cilium assembly"/>
    <property type="evidence" value="ECO:0007669"/>
    <property type="project" value="TreeGrafter"/>
</dbReference>
<dbReference type="eggNOG" id="KOG4028">
    <property type="taxonomic scope" value="Eukaryota"/>
</dbReference>
<dbReference type="PANTHER" id="PTHR12968:SF2">
    <property type="entry name" value="B9 DOMAIN-CONTAINING PROTEIN 2"/>
    <property type="match status" value="1"/>
</dbReference>
<dbReference type="InParanoid" id="D8LL98"/>
<dbReference type="InterPro" id="IPR010796">
    <property type="entry name" value="C2_B9-type_dom"/>
</dbReference>
<dbReference type="AlphaFoldDB" id="D8LL98"/>
<feature type="compositionally biased region" description="Basic and acidic residues" evidence="7">
    <location>
        <begin position="542"/>
        <end position="560"/>
    </location>
</feature>
<evidence type="ECO:0000256" key="3">
    <source>
        <dbReference type="ARBA" id="ARBA00022794"/>
    </source>
</evidence>
<dbReference type="PANTHER" id="PTHR12968">
    <property type="entry name" value="B9 DOMAIN-CONTAINING"/>
    <property type="match status" value="1"/>
</dbReference>
<feature type="compositionally biased region" description="Basic and acidic residues" evidence="7">
    <location>
        <begin position="494"/>
        <end position="503"/>
    </location>
</feature>
<dbReference type="GO" id="GO:0036038">
    <property type="term" value="C:MKS complex"/>
    <property type="evidence" value="ECO:0007669"/>
    <property type="project" value="TreeGrafter"/>
</dbReference>
<dbReference type="Pfam" id="PF07162">
    <property type="entry name" value="B9-C2"/>
    <property type="match status" value="1"/>
</dbReference>
<keyword evidence="2" id="KW-0963">Cytoplasm</keyword>
<dbReference type="EMBL" id="FN649745">
    <property type="protein sequence ID" value="CBN77096.1"/>
    <property type="molecule type" value="Genomic_DNA"/>
</dbReference>
<dbReference type="Proteomes" id="UP000002630">
    <property type="component" value="Linkage Group LG20"/>
</dbReference>
<feature type="compositionally biased region" description="Basic and acidic residues" evidence="7">
    <location>
        <begin position="377"/>
        <end position="386"/>
    </location>
</feature>
<accession>D8LL98</accession>
<feature type="compositionally biased region" description="Low complexity" evidence="7">
    <location>
        <begin position="390"/>
        <end position="403"/>
    </location>
</feature>
<comment type="subcellular location">
    <subcellularLocation>
        <location evidence="1">Cytoplasm</location>
        <location evidence="1">Cytoskeleton</location>
        <location evidence="1">Cilium basal body</location>
    </subcellularLocation>
</comment>
<evidence type="ECO:0000256" key="6">
    <source>
        <dbReference type="ARBA" id="ARBA00039272"/>
    </source>
</evidence>
<feature type="region of interest" description="Disordered" evidence="7">
    <location>
        <begin position="1"/>
        <end position="566"/>
    </location>
</feature>
<feature type="compositionally biased region" description="Polar residues" evidence="7">
    <location>
        <begin position="298"/>
        <end position="313"/>
    </location>
</feature>
<reference evidence="8 9" key="1">
    <citation type="journal article" date="2010" name="Nature">
        <title>The Ectocarpus genome and the independent evolution of multicellularity in brown algae.</title>
        <authorList>
            <person name="Cock J.M."/>
            <person name="Sterck L."/>
            <person name="Rouze P."/>
            <person name="Scornet D."/>
            <person name="Allen A.E."/>
            <person name="Amoutzias G."/>
            <person name="Anthouard V."/>
            <person name="Artiguenave F."/>
            <person name="Aury J.M."/>
            <person name="Badger J.H."/>
            <person name="Beszteri B."/>
            <person name="Billiau K."/>
            <person name="Bonnet E."/>
            <person name="Bothwell J.H."/>
            <person name="Bowler C."/>
            <person name="Boyen C."/>
            <person name="Brownlee C."/>
            <person name="Carrano C.J."/>
            <person name="Charrier B."/>
            <person name="Cho G.Y."/>
            <person name="Coelho S.M."/>
            <person name="Collen J."/>
            <person name="Corre E."/>
            <person name="Da Silva C."/>
            <person name="Delage L."/>
            <person name="Delaroque N."/>
            <person name="Dittami S.M."/>
            <person name="Doulbeau S."/>
            <person name="Elias M."/>
            <person name="Farnham G."/>
            <person name="Gachon C.M."/>
            <person name="Gschloessl B."/>
            <person name="Heesch S."/>
            <person name="Jabbari K."/>
            <person name="Jubin C."/>
            <person name="Kawai H."/>
            <person name="Kimura K."/>
            <person name="Kloareg B."/>
            <person name="Kupper F.C."/>
            <person name="Lang D."/>
            <person name="Le Bail A."/>
            <person name="Leblanc C."/>
            <person name="Lerouge P."/>
            <person name="Lohr M."/>
            <person name="Lopez P.J."/>
            <person name="Martens C."/>
            <person name="Maumus F."/>
            <person name="Michel G."/>
            <person name="Miranda-Saavedra D."/>
            <person name="Morales J."/>
            <person name="Moreau H."/>
            <person name="Motomura T."/>
            <person name="Nagasato C."/>
            <person name="Napoli C.A."/>
            <person name="Nelson D.R."/>
            <person name="Nyvall-Collen P."/>
            <person name="Peters A.F."/>
            <person name="Pommier C."/>
            <person name="Potin P."/>
            <person name="Poulain J."/>
            <person name="Quesneville H."/>
            <person name="Read B."/>
            <person name="Rensing S.A."/>
            <person name="Ritter A."/>
            <person name="Rousvoal S."/>
            <person name="Samanta M."/>
            <person name="Samson G."/>
            <person name="Schroeder D.C."/>
            <person name="Segurens B."/>
            <person name="Strittmatter M."/>
            <person name="Tonon T."/>
            <person name="Tregear J.W."/>
            <person name="Valentin K."/>
            <person name="von Dassow P."/>
            <person name="Yamagishi T."/>
            <person name="Van de Peer Y."/>
            <person name="Wincker P."/>
        </authorList>
    </citation>
    <scope>NUCLEOTIDE SEQUENCE [LARGE SCALE GENOMIC DNA]</scope>
    <source>
        <strain evidence="9">Ec32 / CCAP1310/4</strain>
    </source>
</reference>
<evidence type="ECO:0000256" key="2">
    <source>
        <dbReference type="ARBA" id="ARBA00022490"/>
    </source>
</evidence>
<organism evidence="8 9">
    <name type="scientific">Ectocarpus siliculosus</name>
    <name type="common">Brown alga</name>
    <name type="synonym">Conferva siliculosa</name>
    <dbReference type="NCBI Taxonomy" id="2880"/>
    <lineage>
        <taxon>Eukaryota</taxon>
        <taxon>Sar</taxon>
        <taxon>Stramenopiles</taxon>
        <taxon>Ochrophyta</taxon>
        <taxon>PX clade</taxon>
        <taxon>Phaeophyceae</taxon>
        <taxon>Ectocarpales</taxon>
        <taxon>Ectocarpaceae</taxon>
        <taxon>Ectocarpus</taxon>
    </lineage>
</organism>
<evidence type="ECO:0000313" key="9">
    <source>
        <dbReference type="Proteomes" id="UP000002630"/>
    </source>
</evidence>
<proteinExistence type="predicted"/>
<feature type="compositionally biased region" description="Basic and acidic residues" evidence="7">
    <location>
        <begin position="1"/>
        <end position="23"/>
    </location>
</feature>
<feature type="compositionally biased region" description="Low complexity" evidence="7">
    <location>
        <begin position="27"/>
        <end position="53"/>
    </location>
</feature>
<feature type="compositionally biased region" description="Basic and acidic residues" evidence="7">
    <location>
        <begin position="97"/>
        <end position="114"/>
    </location>
</feature>
<keyword evidence="9" id="KW-1185">Reference proteome</keyword>
<keyword evidence="3" id="KW-0970">Cilium biogenesis/degradation</keyword>
<dbReference type="EMBL" id="FN648553">
    <property type="protein sequence ID" value="CBN77096.1"/>
    <property type="molecule type" value="Genomic_DNA"/>
</dbReference>
<feature type="compositionally biased region" description="Basic and acidic residues" evidence="7">
    <location>
        <begin position="264"/>
        <end position="297"/>
    </location>
</feature>
<evidence type="ECO:0000256" key="4">
    <source>
        <dbReference type="ARBA" id="ARBA00023212"/>
    </source>
</evidence>
<feature type="compositionally biased region" description="Basic residues" evidence="7">
    <location>
        <begin position="87"/>
        <end position="96"/>
    </location>
</feature>
<gene>
    <name evidence="8" type="ORF">Esi_0036_0021</name>
</gene>
<feature type="compositionally biased region" description="Basic and acidic residues" evidence="7">
    <location>
        <begin position="345"/>
        <end position="363"/>
    </location>
</feature>
<evidence type="ECO:0000256" key="1">
    <source>
        <dbReference type="ARBA" id="ARBA00004120"/>
    </source>
</evidence>
<keyword evidence="5" id="KW-0966">Cell projection</keyword>
<protein>
    <recommendedName>
        <fullName evidence="6">B9 domain-containing protein 2</fullName>
    </recommendedName>
</protein>
<evidence type="ECO:0000256" key="5">
    <source>
        <dbReference type="ARBA" id="ARBA00023273"/>
    </source>
</evidence>
<dbReference type="PROSITE" id="PS51381">
    <property type="entry name" value="C2_B9"/>
    <property type="match status" value="1"/>
</dbReference>
<evidence type="ECO:0000313" key="8">
    <source>
        <dbReference type="EMBL" id="CBN77096.1"/>
    </source>
</evidence>
<feature type="compositionally biased region" description="Polar residues" evidence="7">
    <location>
        <begin position="115"/>
        <end position="130"/>
    </location>
</feature>
<name>D8LL98_ECTSI</name>
<feature type="compositionally biased region" description="Acidic residues" evidence="7">
    <location>
        <begin position="525"/>
        <end position="541"/>
    </location>
</feature>